<evidence type="ECO:0000313" key="3">
    <source>
        <dbReference type="Proteomes" id="UP000002640"/>
    </source>
</evidence>
<organism evidence="2 3">
    <name type="scientific">Phytophthora sojae (strain P6497)</name>
    <name type="common">Soybean stem and root rot agent</name>
    <name type="synonym">Phytophthora megasperma f. sp. glycines</name>
    <dbReference type="NCBI Taxonomy" id="1094619"/>
    <lineage>
        <taxon>Eukaryota</taxon>
        <taxon>Sar</taxon>
        <taxon>Stramenopiles</taxon>
        <taxon>Oomycota</taxon>
        <taxon>Peronosporomycetes</taxon>
        <taxon>Peronosporales</taxon>
        <taxon>Peronosporaceae</taxon>
        <taxon>Phytophthora</taxon>
    </lineage>
</organism>
<evidence type="ECO:0000313" key="2">
    <source>
        <dbReference type="EMBL" id="EGZ24923.1"/>
    </source>
</evidence>
<protein>
    <recommendedName>
        <fullName evidence="1">FH2 domain-containing protein</fullName>
    </recommendedName>
</protein>
<dbReference type="InParanoid" id="G4YVB6"/>
<dbReference type="STRING" id="1094619.G4YVB6"/>
<feature type="domain" description="FH2" evidence="1">
    <location>
        <begin position="1"/>
        <end position="109"/>
    </location>
</feature>
<evidence type="ECO:0000259" key="1">
    <source>
        <dbReference type="PROSITE" id="PS51444"/>
    </source>
</evidence>
<dbReference type="Proteomes" id="UP000002640">
    <property type="component" value="Unassembled WGS sequence"/>
</dbReference>
<dbReference type="SMR" id="G4YVB6"/>
<name>G4YVB6_PHYSP</name>
<dbReference type="KEGG" id="psoj:PHYSODRAFT_256895"/>
<dbReference type="InterPro" id="IPR015425">
    <property type="entry name" value="FH2_Formin"/>
</dbReference>
<sequence length="109" mass="12533">MAVSRITTPFEKVAEDLNHLTAVYIKVADIKTILAMWPSEAEQLVLDQLIADKATLVLSELFFLAARAVPMVKEKLKCLQFKLEFPSRVCELQYVLYLLLTNMFKLQRD</sequence>
<keyword evidence="3" id="KW-1185">Reference proteome</keyword>
<gene>
    <name evidence="2" type="ORF">PHYSODRAFT_256895</name>
</gene>
<dbReference type="InterPro" id="IPR042201">
    <property type="entry name" value="FH2_Formin_sf"/>
</dbReference>
<reference evidence="2 3" key="1">
    <citation type="journal article" date="2006" name="Science">
        <title>Phytophthora genome sequences uncover evolutionary origins and mechanisms of pathogenesis.</title>
        <authorList>
            <person name="Tyler B.M."/>
            <person name="Tripathy S."/>
            <person name="Zhang X."/>
            <person name="Dehal P."/>
            <person name="Jiang R.H."/>
            <person name="Aerts A."/>
            <person name="Arredondo F.D."/>
            <person name="Baxter L."/>
            <person name="Bensasson D."/>
            <person name="Beynon J.L."/>
            <person name="Chapman J."/>
            <person name="Damasceno C.M."/>
            <person name="Dorrance A.E."/>
            <person name="Dou D."/>
            <person name="Dickerman A.W."/>
            <person name="Dubchak I.L."/>
            <person name="Garbelotto M."/>
            <person name="Gijzen M."/>
            <person name="Gordon S.G."/>
            <person name="Govers F."/>
            <person name="Grunwald N.J."/>
            <person name="Huang W."/>
            <person name="Ivors K.L."/>
            <person name="Jones R.W."/>
            <person name="Kamoun S."/>
            <person name="Krampis K."/>
            <person name="Lamour K.H."/>
            <person name="Lee M.K."/>
            <person name="McDonald W.H."/>
            <person name="Medina M."/>
            <person name="Meijer H.J."/>
            <person name="Nordberg E.K."/>
            <person name="Maclean D.J."/>
            <person name="Ospina-Giraldo M.D."/>
            <person name="Morris P.F."/>
            <person name="Phuntumart V."/>
            <person name="Putnam N.H."/>
            <person name="Rash S."/>
            <person name="Rose J.K."/>
            <person name="Sakihama Y."/>
            <person name="Salamov A.A."/>
            <person name="Savidor A."/>
            <person name="Scheuring C.F."/>
            <person name="Smith B.M."/>
            <person name="Sobral B.W."/>
            <person name="Terry A."/>
            <person name="Torto-Alalibo T.A."/>
            <person name="Win J."/>
            <person name="Xu Z."/>
            <person name="Zhang H."/>
            <person name="Grigoriev I.V."/>
            <person name="Rokhsar D.S."/>
            <person name="Boore J.L."/>
        </authorList>
    </citation>
    <scope>NUCLEOTIDE SEQUENCE [LARGE SCALE GENOMIC DNA]</scope>
    <source>
        <strain evidence="2 3">P6497</strain>
    </source>
</reference>
<dbReference type="PROSITE" id="PS51444">
    <property type="entry name" value="FH2"/>
    <property type="match status" value="1"/>
</dbReference>
<dbReference type="SUPFAM" id="SSF101447">
    <property type="entry name" value="Formin homology 2 domain (FH2 domain)"/>
    <property type="match status" value="1"/>
</dbReference>
<accession>G4YVB6</accession>
<dbReference type="GeneID" id="20638797"/>
<dbReference type="Gene3D" id="1.20.58.2220">
    <property type="entry name" value="Formin, FH2 domain"/>
    <property type="match status" value="1"/>
</dbReference>
<dbReference type="RefSeq" id="XP_009520211.1">
    <property type="nucleotide sequence ID" value="XM_009521916.1"/>
</dbReference>
<dbReference type="AlphaFoldDB" id="G4YVB6"/>
<dbReference type="EMBL" id="JH159152">
    <property type="protein sequence ID" value="EGZ24923.1"/>
    <property type="molecule type" value="Genomic_DNA"/>
</dbReference>
<proteinExistence type="predicted"/>